<dbReference type="OrthoDB" id="6158661at2759"/>
<feature type="region of interest" description="Disordered" evidence="1">
    <location>
        <begin position="243"/>
        <end position="288"/>
    </location>
</feature>
<feature type="compositionally biased region" description="Basic and acidic residues" evidence="1">
    <location>
        <begin position="248"/>
        <end position="259"/>
    </location>
</feature>
<name>A0A433T4K2_ELYCH</name>
<accession>A0A433T4K2</accession>
<reference evidence="3 4" key="1">
    <citation type="submission" date="2019-01" db="EMBL/GenBank/DDBJ databases">
        <title>A draft genome assembly of the solar-powered sea slug Elysia chlorotica.</title>
        <authorList>
            <person name="Cai H."/>
            <person name="Li Q."/>
            <person name="Fang X."/>
            <person name="Li J."/>
            <person name="Curtis N.E."/>
            <person name="Altenburger A."/>
            <person name="Shibata T."/>
            <person name="Feng M."/>
            <person name="Maeda T."/>
            <person name="Schwartz J.A."/>
            <person name="Shigenobu S."/>
            <person name="Lundholm N."/>
            <person name="Nishiyama T."/>
            <person name="Yang H."/>
            <person name="Hasebe M."/>
            <person name="Li S."/>
            <person name="Pierce S.K."/>
            <person name="Wang J."/>
        </authorList>
    </citation>
    <scope>NUCLEOTIDE SEQUENCE [LARGE SCALE GENOMIC DNA]</scope>
    <source>
        <strain evidence="3">EC2010</strain>
        <tissue evidence="3">Whole organism of an adult</tissue>
    </source>
</reference>
<evidence type="ECO:0000256" key="2">
    <source>
        <dbReference type="SAM" id="Phobius"/>
    </source>
</evidence>
<keyword evidence="2" id="KW-0472">Membrane</keyword>
<keyword evidence="2" id="KW-0812">Transmembrane</keyword>
<feature type="transmembrane region" description="Helical" evidence="2">
    <location>
        <begin position="293"/>
        <end position="313"/>
    </location>
</feature>
<feature type="compositionally biased region" description="Polar residues" evidence="1">
    <location>
        <begin position="260"/>
        <end position="269"/>
    </location>
</feature>
<keyword evidence="4" id="KW-1185">Reference proteome</keyword>
<feature type="transmembrane region" description="Helical" evidence="2">
    <location>
        <begin position="333"/>
        <end position="352"/>
    </location>
</feature>
<dbReference type="AlphaFoldDB" id="A0A433T4K2"/>
<dbReference type="EMBL" id="RQTK01000661">
    <property type="protein sequence ID" value="RUS76442.1"/>
    <property type="molecule type" value="Genomic_DNA"/>
</dbReference>
<proteinExistence type="predicted"/>
<evidence type="ECO:0000313" key="3">
    <source>
        <dbReference type="EMBL" id="RUS76442.1"/>
    </source>
</evidence>
<evidence type="ECO:0000313" key="4">
    <source>
        <dbReference type="Proteomes" id="UP000271974"/>
    </source>
</evidence>
<gene>
    <name evidence="3" type="ORF">EGW08_015783</name>
</gene>
<protein>
    <submittedName>
        <fullName evidence="3">Uncharacterized protein</fullName>
    </submittedName>
</protein>
<dbReference type="Pfam" id="PF15993">
    <property type="entry name" value="Fuseless"/>
    <property type="match status" value="1"/>
</dbReference>
<dbReference type="Proteomes" id="UP000271974">
    <property type="component" value="Unassembled WGS sequence"/>
</dbReference>
<evidence type="ECO:0000256" key="1">
    <source>
        <dbReference type="SAM" id="MobiDB-lite"/>
    </source>
</evidence>
<organism evidence="3 4">
    <name type="scientific">Elysia chlorotica</name>
    <name type="common">Eastern emerald elysia</name>
    <name type="synonym">Sea slug</name>
    <dbReference type="NCBI Taxonomy" id="188477"/>
    <lineage>
        <taxon>Eukaryota</taxon>
        <taxon>Metazoa</taxon>
        <taxon>Spiralia</taxon>
        <taxon>Lophotrochozoa</taxon>
        <taxon>Mollusca</taxon>
        <taxon>Gastropoda</taxon>
        <taxon>Heterobranchia</taxon>
        <taxon>Euthyneura</taxon>
        <taxon>Panpulmonata</taxon>
        <taxon>Sacoglossa</taxon>
        <taxon>Placobranchoidea</taxon>
        <taxon>Plakobranchidae</taxon>
        <taxon>Elysia</taxon>
    </lineage>
</organism>
<sequence>MVFFNKSNSKKQVVRQQKNNKVPRDVKKVRRSGMKGDAQSVGSRRIVLPMVSNQPSMPPAFHSSFLPSSYITLHTYNAPNAFGDRLKIATGLDDVQVRFYRAESISQNYGSVPSNLPNGASFNGCCVSDPEIAFGYYNKSFEGDRCSSNKEKTKVVFSSSLDEGCLYQTCSNSDRTVYCQNAKSQKWNTAGNREENNSTNHWNQRKNLYFSDSELNDNFNSNNDSSVQNQALHNKIVQPLSQSFRPSHSTELKPAHTEQSHYYTTTPSKPNGYAHSAKESNTQDGTPSPAPSLVLRAATVGVASLWVGPIVVLYWCNTWHLTERCVFPDNTELSGWVCALFGCSVLTLAICLQTQISSFVLSLSSCQAQFFLTCL</sequence>
<dbReference type="InterPro" id="IPR032751">
    <property type="entry name" value="Fuseless"/>
</dbReference>
<keyword evidence="2" id="KW-1133">Transmembrane helix</keyword>
<feature type="region of interest" description="Disordered" evidence="1">
    <location>
        <begin position="1"/>
        <end position="38"/>
    </location>
</feature>
<feature type="non-terminal residue" evidence="3">
    <location>
        <position position="375"/>
    </location>
</feature>
<comment type="caution">
    <text evidence="3">The sequence shown here is derived from an EMBL/GenBank/DDBJ whole genome shotgun (WGS) entry which is preliminary data.</text>
</comment>